<dbReference type="KEGG" id="btha:DR62_06755"/>
<dbReference type="EMBL" id="QXCT01000002">
    <property type="protein sequence ID" value="MDW9255538.1"/>
    <property type="molecule type" value="Genomic_DNA"/>
</dbReference>
<proteinExistence type="predicted"/>
<organism evidence="1 2">
    <name type="scientific">Burkholderia thailandensis</name>
    <dbReference type="NCBI Taxonomy" id="57975"/>
    <lineage>
        <taxon>Bacteria</taxon>
        <taxon>Pseudomonadati</taxon>
        <taxon>Pseudomonadota</taxon>
        <taxon>Betaproteobacteria</taxon>
        <taxon>Burkholderiales</taxon>
        <taxon>Burkholderiaceae</taxon>
        <taxon>Burkholderia</taxon>
        <taxon>pseudomallei group</taxon>
    </lineage>
</organism>
<dbReference type="RefSeq" id="WP_009905039.1">
    <property type="nucleotide sequence ID" value="NZ_CP008914.2"/>
</dbReference>
<evidence type="ECO:0000313" key="1">
    <source>
        <dbReference type="EMBL" id="MDW9255538.1"/>
    </source>
</evidence>
<reference evidence="1" key="1">
    <citation type="submission" date="2018-08" db="EMBL/GenBank/DDBJ databases">
        <title>Identification of Burkholderia cepacia strains that express a Burkholderia pseudomallei-like capsular polysaccharide.</title>
        <authorList>
            <person name="Burtnick M.N."/>
            <person name="Vongsouvath M."/>
            <person name="Newton P."/>
            <person name="Wuthiekanun V."/>
            <person name="Limmathurotsakul D."/>
            <person name="Brett P.J."/>
            <person name="Chantratita N."/>
            <person name="Dance D.A."/>
        </authorList>
    </citation>
    <scope>NUCLEOTIDE SEQUENCE</scope>
    <source>
        <strain evidence="1">SBXCC001</strain>
    </source>
</reference>
<evidence type="ECO:0000313" key="2">
    <source>
        <dbReference type="Proteomes" id="UP001272137"/>
    </source>
</evidence>
<dbReference type="Proteomes" id="UP001272137">
    <property type="component" value="Unassembled WGS sequence"/>
</dbReference>
<protein>
    <submittedName>
        <fullName evidence="1">Uncharacterized protein</fullName>
    </submittedName>
</protein>
<accession>A0AAW9D205</accession>
<dbReference type="AlphaFoldDB" id="A0AAW9D205"/>
<comment type="caution">
    <text evidence="1">The sequence shown here is derived from an EMBL/GenBank/DDBJ whole genome shotgun (WGS) entry which is preliminary data.</text>
</comment>
<gene>
    <name evidence="1" type="ORF">C7S16_0995</name>
</gene>
<name>A0AAW9D205_BURTH</name>
<sequence length="60" mass="6691">MKRRADTAQRKRERLSFGLHVQRSHQASPDASCSLVKRRAAMPCTFAACPDAYHGNESST</sequence>